<comment type="caution">
    <text evidence="6">The sequence shown here is derived from an EMBL/GenBank/DDBJ whole genome shotgun (WGS) entry which is preliminary data.</text>
</comment>
<dbReference type="PANTHER" id="PTHR21032">
    <property type="entry name" value="G PATCH DOMAIN-CONTAINING PROTEIN 11"/>
    <property type="match status" value="1"/>
</dbReference>
<proteinExistence type="inferred from homology"/>
<dbReference type="Pfam" id="PF13821">
    <property type="entry name" value="DUF4187"/>
    <property type="match status" value="1"/>
</dbReference>
<evidence type="ECO:0000256" key="1">
    <source>
        <dbReference type="ARBA" id="ARBA00007140"/>
    </source>
</evidence>
<dbReference type="PANTHER" id="PTHR21032:SF0">
    <property type="entry name" value="G PATCH DOMAIN-CONTAINING PROTEIN 11"/>
    <property type="match status" value="1"/>
</dbReference>
<dbReference type="EMBL" id="JABFTP020000186">
    <property type="protein sequence ID" value="KAL3289905.1"/>
    <property type="molecule type" value="Genomic_DNA"/>
</dbReference>
<gene>
    <name evidence="6" type="ORF">HHI36_023290</name>
</gene>
<evidence type="ECO:0000313" key="6">
    <source>
        <dbReference type="EMBL" id="KAL3289905.1"/>
    </source>
</evidence>
<dbReference type="PROSITE" id="PS50174">
    <property type="entry name" value="G_PATCH"/>
    <property type="match status" value="1"/>
</dbReference>
<feature type="domain" description="G-patch" evidence="5">
    <location>
        <begin position="70"/>
        <end position="116"/>
    </location>
</feature>
<evidence type="ECO:0000256" key="3">
    <source>
        <dbReference type="ARBA" id="ARBA00030688"/>
    </source>
</evidence>
<dbReference type="InterPro" id="IPR039249">
    <property type="entry name" value="GPATCH11"/>
</dbReference>
<dbReference type="AlphaFoldDB" id="A0ABD2PG53"/>
<organism evidence="6 7">
    <name type="scientific">Cryptolaemus montrouzieri</name>
    <dbReference type="NCBI Taxonomy" id="559131"/>
    <lineage>
        <taxon>Eukaryota</taxon>
        <taxon>Metazoa</taxon>
        <taxon>Ecdysozoa</taxon>
        <taxon>Arthropoda</taxon>
        <taxon>Hexapoda</taxon>
        <taxon>Insecta</taxon>
        <taxon>Pterygota</taxon>
        <taxon>Neoptera</taxon>
        <taxon>Endopterygota</taxon>
        <taxon>Coleoptera</taxon>
        <taxon>Polyphaga</taxon>
        <taxon>Cucujiformia</taxon>
        <taxon>Coccinelloidea</taxon>
        <taxon>Coccinellidae</taxon>
        <taxon>Scymninae</taxon>
        <taxon>Scymnini</taxon>
        <taxon>Cryptolaemus</taxon>
    </lineage>
</organism>
<comment type="similarity">
    <text evidence="1">Belongs to the GPATCH11 family.</text>
</comment>
<dbReference type="Proteomes" id="UP001516400">
    <property type="component" value="Unassembled WGS sequence"/>
</dbReference>
<evidence type="ECO:0000256" key="2">
    <source>
        <dbReference type="ARBA" id="ARBA00021978"/>
    </source>
</evidence>
<evidence type="ECO:0000256" key="4">
    <source>
        <dbReference type="SAM" id="MobiDB-lite"/>
    </source>
</evidence>
<accession>A0ABD2PG53</accession>
<evidence type="ECO:0000259" key="5">
    <source>
        <dbReference type="PROSITE" id="PS50174"/>
    </source>
</evidence>
<protein>
    <recommendedName>
        <fullName evidence="2">G patch domain-containing protein 11</fullName>
    </recommendedName>
    <alternativeName>
        <fullName evidence="3">Coiled-coil domain-containing protein 75</fullName>
    </alternativeName>
</protein>
<dbReference type="SMART" id="SM00443">
    <property type="entry name" value="G_patch"/>
    <property type="match status" value="1"/>
</dbReference>
<dbReference type="InterPro" id="IPR000467">
    <property type="entry name" value="G_patch_dom"/>
</dbReference>
<dbReference type="Pfam" id="PF01585">
    <property type="entry name" value="G-patch"/>
    <property type="match status" value="1"/>
</dbReference>
<dbReference type="InterPro" id="IPR025239">
    <property type="entry name" value="DUF4187"/>
</dbReference>
<evidence type="ECO:0000313" key="7">
    <source>
        <dbReference type="Proteomes" id="UP001516400"/>
    </source>
</evidence>
<keyword evidence="7" id="KW-1185">Reference proteome</keyword>
<feature type="compositionally biased region" description="Acidic residues" evidence="4">
    <location>
        <begin position="198"/>
        <end position="212"/>
    </location>
</feature>
<dbReference type="SMART" id="SM01173">
    <property type="entry name" value="DUF4187"/>
    <property type="match status" value="1"/>
</dbReference>
<feature type="region of interest" description="Disordered" evidence="4">
    <location>
        <begin position="191"/>
        <end position="213"/>
    </location>
</feature>
<sequence length="264" mass="31482">MTDSDEDYMSDKVLMECQEDIRPGLLFSRGLKRAHELYRKKEEYKTKRHRPLKEIEKDIREEGLGTAISSENKGFKLLEKMGFKHGEGLGKASAGLKEPINIVVRQGTSGLGREAHQQEILNRRREMKYKKMCDRENKFRVTNKEKKKRQILREDFFKAQNICEELDYRIHRSDPVEDFYWTKMTIKKKRKEEKEPLIPDEEDEDSDDEEFESQITEENLNTIINYLRNKHLYCLYCIMTGTNDEDLRENCPGPYRIDHDPEYD</sequence>
<name>A0ABD2PG53_9CUCU</name>
<reference evidence="6 7" key="1">
    <citation type="journal article" date="2021" name="BMC Biol.">
        <title>Horizontally acquired antibacterial genes associated with adaptive radiation of ladybird beetles.</title>
        <authorList>
            <person name="Li H.S."/>
            <person name="Tang X.F."/>
            <person name="Huang Y.H."/>
            <person name="Xu Z.Y."/>
            <person name="Chen M.L."/>
            <person name="Du X.Y."/>
            <person name="Qiu B.Y."/>
            <person name="Chen P.T."/>
            <person name="Zhang W."/>
            <person name="Slipinski A."/>
            <person name="Escalona H.E."/>
            <person name="Waterhouse R.M."/>
            <person name="Zwick A."/>
            <person name="Pang H."/>
        </authorList>
    </citation>
    <scope>NUCLEOTIDE SEQUENCE [LARGE SCALE GENOMIC DNA]</scope>
    <source>
        <strain evidence="6">SYSU2018</strain>
    </source>
</reference>